<dbReference type="STRING" id="698762.SAMN00808754_1101"/>
<dbReference type="Pfam" id="PF03418">
    <property type="entry name" value="Peptidase_A25"/>
    <property type="match status" value="2"/>
</dbReference>
<dbReference type="SUPFAM" id="SSF53163">
    <property type="entry name" value="HybD-like"/>
    <property type="match status" value="1"/>
</dbReference>
<comment type="function">
    <text evidence="4">Initiates the rapid degradation of small, acid-soluble proteins during spore germination.</text>
</comment>
<accession>A0A1W1VN17</accession>
<comment type="similarity">
    <text evidence="4">Belongs to the peptidase A25 family.</text>
</comment>
<keyword evidence="6" id="KW-1185">Reference proteome</keyword>
<dbReference type="AlphaFoldDB" id="A0A1W1VN17"/>
<evidence type="ECO:0000256" key="2">
    <source>
        <dbReference type="ARBA" id="ARBA00022801"/>
    </source>
</evidence>
<proteinExistence type="inferred from homology"/>
<reference evidence="5 6" key="1">
    <citation type="submission" date="2017-04" db="EMBL/GenBank/DDBJ databases">
        <authorList>
            <person name="Afonso C.L."/>
            <person name="Miller P.J."/>
            <person name="Scott M.A."/>
            <person name="Spackman E."/>
            <person name="Goraichik I."/>
            <person name="Dimitrov K.M."/>
            <person name="Suarez D.L."/>
            <person name="Swayne D.E."/>
        </authorList>
    </citation>
    <scope>NUCLEOTIDE SEQUENCE [LARGE SCALE GENOMIC DNA]</scope>
    <source>
        <strain evidence="5 6">ToBE</strain>
    </source>
</reference>
<evidence type="ECO:0000256" key="3">
    <source>
        <dbReference type="ARBA" id="ARBA00023145"/>
    </source>
</evidence>
<feature type="propeptide" id="PRO_5010750562" evidence="4">
    <location>
        <begin position="1"/>
        <end position="15"/>
    </location>
</feature>
<dbReference type="RefSeq" id="WP_084664604.1">
    <property type="nucleotide sequence ID" value="NZ_LT838272.1"/>
</dbReference>
<comment type="subunit">
    <text evidence="4">Homotetramer.</text>
</comment>
<dbReference type="GO" id="GO:0004222">
    <property type="term" value="F:metalloendopeptidase activity"/>
    <property type="evidence" value="ECO:0007669"/>
    <property type="project" value="UniProtKB-UniRule"/>
</dbReference>
<dbReference type="NCBIfam" id="TIGR01441">
    <property type="entry name" value="GPR"/>
    <property type="match status" value="1"/>
</dbReference>
<dbReference type="EC" id="3.4.24.78" evidence="4"/>
<sequence>MDRYQFYRACGVNLDLAVEAHALLRGATKQEIPGVKEDKEHYPQATVTTIHIFSATGAQALGKPPGTYITIEAPGLLTANPPVQEAVAQLLAQKLTALLQHLRVGPTDPVLVVGLGNWQATPDSLGPKVIGEFTVTRHLFQYAPQTLPPGSRPVSALSPGVLGTTGIETAEIIRGVVDRTQPRAIIAIDALAAGDLRRIGTSIQITDTGISPGSGVGKQRTAINRETMGIPVIAVGIPTVVHAAVIIYETLAKTGQGIERSPWVQNPNWAQGLVQEILKPFGGNLTVTPKEIDELIHNLAWVVGAALNQTLHTTLLQTKMAIPLH</sequence>
<dbReference type="EMBL" id="LT838272">
    <property type="protein sequence ID" value="SMB94747.1"/>
    <property type="molecule type" value="Genomic_DNA"/>
</dbReference>
<feature type="chain" id="PRO_5023410199" description="Germination protease" evidence="4">
    <location>
        <begin position="16"/>
        <end position="325"/>
    </location>
</feature>
<keyword evidence="1 4" id="KW-0645">Protease</keyword>
<protein>
    <recommendedName>
        <fullName evidence="4">Germination protease</fullName>
        <ecNumber evidence="4">3.4.24.78</ecNumber>
    </recommendedName>
    <alternativeName>
        <fullName evidence="4">GPR endopeptidase</fullName>
    </alternativeName>
    <alternativeName>
        <fullName evidence="4">Germination proteinase</fullName>
    </alternativeName>
    <alternativeName>
        <fullName evidence="4">Spore protease</fullName>
    </alternativeName>
</protein>
<dbReference type="InterPro" id="IPR005080">
    <property type="entry name" value="Peptidase_A25"/>
</dbReference>
<dbReference type="GO" id="GO:0009847">
    <property type="term" value="P:spore germination"/>
    <property type="evidence" value="ECO:0007669"/>
    <property type="project" value="UniProtKB-UniRule"/>
</dbReference>
<organism evidence="5 6">
    <name type="scientific">Thermanaeromonas toyohensis ToBE</name>
    <dbReference type="NCBI Taxonomy" id="698762"/>
    <lineage>
        <taxon>Bacteria</taxon>
        <taxon>Bacillati</taxon>
        <taxon>Bacillota</taxon>
        <taxon>Clostridia</taxon>
        <taxon>Neomoorellales</taxon>
        <taxon>Neomoorellaceae</taxon>
        <taxon>Thermanaeromonas</taxon>
    </lineage>
</organism>
<evidence type="ECO:0000313" key="6">
    <source>
        <dbReference type="Proteomes" id="UP000192569"/>
    </source>
</evidence>
<dbReference type="GO" id="GO:0006508">
    <property type="term" value="P:proteolysis"/>
    <property type="evidence" value="ECO:0007669"/>
    <property type="project" value="UniProtKB-UniRule"/>
</dbReference>
<dbReference type="HAMAP" id="MF_00626">
    <property type="entry name" value="Germination_prot"/>
    <property type="match status" value="1"/>
</dbReference>
<dbReference type="Proteomes" id="UP000192569">
    <property type="component" value="Chromosome I"/>
</dbReference>
<dbReference type="Gene3D" id="3.40.50.1450">
    <property type="entry name" value="HybD-like"/>
    <property type="match status" value="1"/>
</dbReference>
<dbReference type="PIRSF" id="PIRSF019549">
    <property type="entry name" value="Peptidase_A25"/>
    <property type="match status" value="1"/>
</dbReference>
<keyword evidence="3 4" id="KW-0865">Zymogen</keyword>
<keyword evidence="2 4" id="KW-0378">Hydrolase</keyword>
<gene>
    <name evidence="4" type="primary">gpr</name>
    <name evidence="5" type="ORF">SAMN00808754_1101</name>
</gene>
<name>A0A1W1VN17_9FIRM</name>
<dbReference type="OrthoDB" id="9777293at2"/>
<dbReference type="InterPro" id="IPR023430">
    <property type="entry name" value="Pept_HybD-like_dom_sf"/>
</dbReference>
<comment type="catalytic activity">
    <reaction evidence="4">
        <text>Endopeptidase action with P4 Glu or Asp, P1 preferably Glu &gt; Asp, P1' hydrophobic and P2' Ala.</text>
        <dbReference type="EC" id="3.4.24.78"/>
    </reaction>
</comment>
<evidence type="ECO:0000256" key="1">
    <source>
        <dbReference type="ARBA" id="ARBA00022670"/>
    </source>
</evidence>
<evidence type="ECO:0000256" key="4">
    <source>
        <dbReference type="HAMAP-Rule" id="MF_00626"/>
    </source>
</evidence>
<comment type="PTM">
    <text evidence="4">Autoproteolytically processed. The inactive tetrameric zymogen termed p46 autoprocesses to a smaller form termed p41, which is active only during spore germination.</text>
</comment>
<evidence type="ECO:0000313" key="5">
    <source>
        <dbReference type="EMBL" id="SMB94747.1"/>
    </source>
</evidence>